<dbReference type="Proteomes" id="UP001153636">
    <property type="component" value="Chromosome 2"/>
</dbReference>
<evidence type="ECO:0008006" key="3">
    <source>
        <dbReference type="Google" id="ProtNLM"/>
    </source>
</evidence>
<dbReference type="SUPFAM" id="SSF56219">
    <property type="entry name" value="DNase I-like"/>
    <property type="match status" value="1"/>
</dbReference>
<dbReference type="PANTHER" id="PTHR23227:SF67">
    <property type="entry name" value="CRANIOFACIAL DEVELOPMENT PROTEIN 2-LIKE"/>
    <property type="match status" value="1"/>
</dbReference>
<dbReference type="OrthoDB" id="8193560at2759"/>
<accession>A0A9P0GD71</accession>
<evidence type="ECO:0000313" key="2">
    <source>
        <dbReference type="Proteomes" id="UP001153636"/>
    </source>
</evidence>
<dbReference type="PANTHER" id="PTHR23227">
    <property type="entry name" value="BUCENTAUR RELATED"/>
    <property type="match status" value="1"/>
</dbReference>
<reference evidence="1" key="1">
    <citation type="submission" date="2022-01" db="EMBL/GenBank/DDBJ databases">
        <authorList>
            <person name="King R."/>
        </authorList>
    </citation>
    <scope>NUCLEOTIDE SEQUENCE</scope>
</reference>
<dbReference type="Gene3D" id="3.60.10.10">
    <property type="entry name" value="Endonuclease/exonuclease/phosphatase"/>
    <property type="match status" value="1"/>
</dbReference>
<gene>
    <name evidence="1" type="ORF">PSYICH_LOCUS7642</name>
</gene>
<name>A0A9P0GD71_9CUCU</name>
<organism evidence="1 2">
    <name type="scientific">Psylliodes chrysocephalus</name>
    <dbReference type="NCBI Taxonomy" id="3402493"/>
    <lineage>
        <taxon>Eukaryota</taxon>
        <taxon>Metazoa</taxon>
        <taxon>Ecdysozoa</taxon>
        <taxon>Arthropoda</taxon>
        <taxon>Hexapoda</taxon>
        <taxon>Insecta</taxon>
        <taxon>Pterygota</taxon>
        <taxon>Neoptera</taxon>
        <taxon>Endopterygota</taxon>
        <taxon>Coleoptera</taxon>
        <taxon>Polyphaga</taxon>
        <taxon>Cucujiformia</taxon>
        <taxon>Chrysomeloidea</taxon>
        <taxon>Chrysomelidae</taxon>
        <taxon>Galerucinae</taxon>
        <taxon>Alticini</taxon>
        <taxon>Psylliodes</taxon>
    </lineage>
</organism>
<protein>
    <recommendedName>
        <fullName evidence="3">Craniofacial development protein 2-like</fullName>
    </recommendedName>
</protein>
<proteinExistence type="predicted"/>
<dbReference type="AlphaFoldDB" id="A0A9P0GD71"/>
<dbReference type="InterPro" id="IPR027124">
    <property type="entry name" value="Swc5/CFDP1/2"/>
</dbReference>
<dbReference type="InterPro" id="IPR036691">
    <property type="entry name" value="Endo/exonu/phosph_ase_sf"/>
</dbReference>
<sequence length="194" mass="22541">MQETHLTRKNTLDIQDYIIFTTGNQSRRFGMGSLVHRNIKASVVNFKAVTEKLCKIQIKSGIQNITIVNFQAPTEETDEEIKDEFYEELEKVYDEIPKSHLKIIIEDANAKVGKGKIYKNITGGKSKHDISNNNSLRLINLAIERDMRIMSIHFKRKDIHKRTWIIPGTTKTNQIDHFLIGERIVNLVKNVRFY</sequence>
<dbReference type="EMBL" id="OV651814">
    <property type="protein sequence ID" value="CAH1105530.1"/>
    <property type="molecule type" value="Genomic_DNA"/>
</dbReference>
<evidence type="ECO:0000313" key="1">
    <source>
        <dbReference type="EMBL" id="CAH1105530.1"/>
    </source>
</evidence>
<keyword evidence="2" id="KW-1185">Reference proteome</keyword>